<comment type="caution">
    <text evidence="1">The sequence shown here is derived from an EMBL/GenBank/DDBJ whole genome shotgun (WGS) entry which is preliminary data.</text>
</comment>
<gene>
    <name evidence="1" type="ORF">U5F72_21280</name>
</gene>
<dbReference type="RefSeq" id="WP_322546930.1">
    <property type="nucleotide sequence ID" value="NZ_JAXUAC010000076.1"/>
</dbReference>
<accession>A0ABU5MNK6</accession>
<proteinExistence type="predicted"/>
<name>A0ABU5MNK6_9GAMM</name>
<organism evidence="1 2">
    <name type="scientific">Stenotrophomonas muris</name>
    <dbReference type="NCBI Taxonomy" id="2963283"/>
    <lineage>
        <taxon>Bacteria</taxon>
        <taxon>Pseudomonadati</taxon>
        <taxon>Pseudomonadota</taxon>
        <taxon>Gammaproteobacteria</taxon>
        <taxon>Lysobacterales</taxon>
        <taxon>Lysobacteraceae</taxon>
        <taxon>Stenotrophomonas</taxon>
    </lineage>
</organism>
<reference evidence="1 2" key="1">
    <citation type="submission" date="2023-12" db="EMBL/GenBank/DDBJ databases">
        <title>'Antibacterial potential of Stenotrophomonas maltophilia cystic fibrosis isolates' (manuscript under preparation).</title>
        <authorList>
            <person name="Crisan C.V."/>
            <person name="Pettis M."/>
            <person name="Goldberg J.B."/>
        </authorList>
    </citation>
    <scope>NUCLEOTIDE SEQUENCE [LARGE SCALE GENOMIC DNA]</scope>
    <source>
        <strain evidence="1 2">CCV155</strain>
    </source>
</reference>
<dbReference type="EMBL" id="JAXUAC010000076">
    <property type="protein sequence ID" value="MDZ7514339.1"/>
    <property type="molecule type" value="Genomic_DNA"/>
</dbReference>
<evidence type="ECO:0000313" key="2">
    <source>
        <dbReference type="Proteomes" id="UP001290894"/>
    </source>
</evidence>
<sequence>MITADAQQLEPGGRITVYELDCSSFGADQLFFHQHLQSGVIWWQGQEYGAWPIEASGFERTSDQPPMPRLRVGNLDGRIGYMCRLFGDLAGARVIRRQTLVKYLDAANFPEGNPLADPGEHFPDEIWFIERKVSETAEMVEFELTTAIDLNGEQLPGRQIIAGVCGWLIRGGYRGPFCGYTGSAYFDINDNPVTDPAKDVCAGLVRSCKRRFGEDKPLPYGGFPAAGLLRS</sequence>
<dbReference type="InterPro" id="IPR006487">
    <property type="entry name" value="Phage_lambda_L"/>
</dbReference>
<keyword evidence="2" id="KW-1185">Reference proteome</keyword>
<dbReference type="NCBIfam" id="TIGR01600">
    <property type="entry name" value="phage_tail_L"/>
    <property type="match status" value="1"/>
</dbReference>
<protein>
    <submittedName>
        <fullName evidence="1">Phage minor tail protein L</fullName>
    </submittedName>
</protein>
<dbReference type="Proteomes" id="UP001290894">
    <property type="component" value="Unassembled WGS sequence"/>
</dbReference>
<evidence type="ECO:0000313" key="1">
    <source>
        <dbReference type="EMBL" id="MDZ7514339.1"/>
    </source>
</evidence>
<dbReference type="Pfam" id="PF05100">
    <property type="entry name" value="Phage_tail_L"/>
    <property type="match status" value="1"/>
</dbReference>